<dbReference type="PANTHER" id="PTHR23501">
    <property type="entry name" value="MAJOR FACILITATOR SUPERFAMILY"/>
    <property type="match status" value="1"/>
</dbReference>
<keyword evidence="5 7" id="KW-1133">Transmembrane helix</keyword>
<dbReference type="InterPro" id="IPR036259">
    <property type="entry name" value="MFS_trans_sf"/>
</dbReference>
<keyword evidence="10" id="KW-1185">Reference proteome</keyword>
<feature type="transmembrane region" description="Helical" evidence="7">
    <location>
        <begin position="76"/>
        <end position="100"/>
    </location>
</feature>
<comment type="similarity">
    <text evidence="2">Belongs to the major facilitator superfamily. TCR/Tet family.</text>
</comment>
<organism evidence="9 10">
    <name type="scientific">Diaporthe australafricana</name>
    <dbReference type="NCBI Taxonomy" id="127596"/>
    <lineage>
        <taxon>Eukaryota</taxon>
        <taxon>Fungi</taxon>
        <taxon>Dikarya</taxon>
        <taxon>Ascomycota</taxon>
        <taxon>Pezizomycotina</taxon>
        <taxon>Sordariomycetes</taxon>
        <taxon>Sordariomycetidae</taxon>
        <taxon>Diaporthales</taxon>
        <taxon>Diaporthaceae</taxon>
        <taxon>Diaporthe</taxon>
    </lineage>
</organism>
<keyword evidence="4 7" id="KW-0812">Transmembrane</keyword>
<sequence>MRGSLNGALVGLSQFGTVLGPLLGGVFTTLATWRWCFYINLPLGVPVVVILVLMRLPETNDTAGDGWRGFLASLRVLATTVDYLGLLLIAAFAIMLLIPLQWGGDSYEWDDSVIIGMLCGAVVSLGIFIGWENYMGPRAMIPFSVIGQRVVYCSCIFFASLLGAIVFRTFYLPIFFQAVEDDTALMSGVKMLPSIVAQISATMCSGVLAYPNFGKITRRRH</sequence>
<comment type="caution">
    <text evidence="9">The sequence shown here is derived from an EMBL/GenBank/DDBJ whole genome shotgun (WGS) entry which is preliminary data.</text>
</comment>
<proteinExistence type="inferred from homology"/>
<dbReference type="InterPro" id="IPR020846">
    <property type="entry name" value="MFS_dom"/>
</dbReference>
<dbReference type="Proteomes" id="UP001583177">
    <property type="component" value="Unassembled WGS sequence"/>
</dbReference>
<name>A0ABR3WWT1_9PEZI</name>
<evidence type="ECO:0000256" key="3">
    <source>
        <dbReference type="ARBA" id="ARBA00022448"/>
    </source>
</evidence>
<comment type="subcellular location">
    <subcellularLocation>
        <location evidence="1">Membrane</location>
        <topology evidence="1">Multi-pass membrane protein</topology>
    </subcellularLocation>
</comment>
<evidence type="ECO:0000256" key="4">
    <source>
        <dbReference type="ARBA" id="ARBA00022692"/>
    </source>
</evidence>
<dbReference type="PROSITE" id="PS50850">
    <property type="entry name" value="MFS"/>
    <property type="match status" value="1"/>
</dbReference>
<evidence type="ECO:0000313" key="9">
    <source>
        <dbReference type="EMBL" id="KAL1868128.1"/>
    </source>
</evidence>
<dbReference type="EMBL" id="JAWRVE010000047">
    <property type="protein sequence ID" value="KAL1868128.1"/>
    <property type="molecule type" value="Genomic_DNA"/>
</dbReference>
<feature type="transmembrane region" description="Helical" evidence="7">
    <location>
        <begin position="7"/>
        <end position="31"/>
    </location>
</feature>
<dbReference type="PANTHER" id="PTHR23501:SF193">
    <property type="entry name" value="MULTIDRUG TRANSPORTER, PUTATIVE (AFU_ORTHOLOGUE AFUA_8G00940)-RELATED"/>
    <property type="match status" value="1"/>
</dbReference>
<keyword evidence="3" id="KW-0813">Transport</keyword>
<evidence type="ECO:0000313" key="10">
    <source>
        <dbReference type="Proteomes" id="UP001583177"/>
    </source>
</evidence>
<evidence type="ECO:0000256" key="5">
    <source>
        <dbReference type="ARBA" id="ARBA00022989"/>
    </source>
</evidence>
<reference evidence="9 10" key="1">
    <citation type="journal article" date="2024" name="IMA Fungus">
        <title>IMA Genome - F19 : A genome assembly and annotation guide to empower mycologists, including annotated draft genome sequences of Ceratocystis pirilliformis, Diaporthe australafricana, Fusarium ophioides, Paecilomyces lecythidis, and Sporothrix stenoceras.</title>
        <authorList>
            <person name="Aylward J."/>
            <person name="Wilson A.M."/>
            <person name="Visagie C.M."/>
            <person name="Spraker J."/>
            <person name="Barnes I."/>
            <person name="Buitendag C."/>
            <person name="Ceriani C."/>
            <person name="Del Mar Angel L."/>
            <person name="du Plessis D."/>
            <person name="Fuchs T."/>
            <person name="Gasser K."/>
            <person name="Kramer D."/>
            <person name="Li W."/>
            <person name="Munsamy K."/>
            <person name="Piso A."/>
            <person name="Price J.L."/>
            <person name="Sonnekus B."/>
            <person name="Thomas C."/>
            <person name="van der Nest A."/>
            <person name="van Dijk A."/>
            <person name="van Heerden A."/>
            <person name="van Vuuren N."/>
            <person name="Yilmaz N."/>
            <person name="Duong T.A."/>
            <person name="van der Merwe N.A."/>
            <person name="Wingfield M.J."/>
            <person name="Wingfield B.D."/>
        </authorList>
    </citation>
    <scope>NUCLEOTIDE SEQUENCE [LARGE SCALE GENOMIC DNA]</scope>
    <source>
        <strain evidence="9 10">CMW 18300</strain>
    </source>
</reference>
<dbReference type="Pfam" id="PF06609">
    <property type="entry name" value="TRI12"/>
    <property type="match status" value="1"/>
</dbReference>
<dbReference type="SUPFAM" id="SSF103473">
    <property type="entry name" value="MFS general substrate transporter"/>
    <property type="match status" value="1"/>
</dbReference>
<protein>
    <recommendedName>
        <fullName evidence="8">Major facilitator superfamily (MFS) profile domain-containing protein</fullName>
    </recommendedName>
</protein>
<accession>A0ABR3WWT1</accession>
<feature type="domain" description="Major facilitator superfamily (MFS) profile" evidence="8">
    <location>
        <begin position="1"/>
        <end position="221"/>
    </location>
</feature>
<gene>
    <name evidence="9" type="ORF">Daus18300_006110</name>
</gene>
<feature type="transmembrane region" description="Helical" evidence="7">
    <location>
        <begin position="112"/>
        <end position="131"/>
    </location>
</feature>
<evidence type="ECO:0000256" key="6">
    <source>
        <dbReference type="ARBA" id="ARBA00023136"/>
    </source>
</evidence>
<feature type="transmembrane region" description="Helical" evidence="7">
    <location>
        <begin position="151"/>
        <end position="171"/>
    </location>
</feature>
<evidence type="ECO:0000256" key="2">
    <source>
        <dbReference type="ARBA" id="ARBA00007520"/>
    </source>
</evidence>
<keyword evidence="6 7" id="KW-0472">Membrane</keyword>
<feature type="transmembrane region" description="Helical" evidence="7">
    <location>
        <begin position="37"/>
        <end position="56"/>
    </location>
</feature>
<dbReference type="Gene3D" id="1.20.1250.20">
    <property type="entry name" value="MFS general substrate transporter like domains"/>
    <property type="match status" value="1"/>
</dbReference>
<evidence type="ECO:0000259" key="8">
    <source>
        <dbReference type="PROSITE" id="PS50850"/>
    </source>
</evidence>
<evidence type="ECO:0000256" key="1">
    <source>
        <dbReference type="ARBA" id="ARBA00004141"/>
    </source>
</evidence>
<evidence type="ECO:0000256" key="7">
    <source>
        <dbReference type="SAM" id="Phobius"/>
    </source>
</evidence>
<feature type="transmembrane region" description="Helical" evidence="7">
    <location>
        <begin position="191"/>
        <end position="210"/>
    </location>
</feature>
<dbReference type="InterPro" id="IPR010573">
    <property type="entry name" value="MFS_Str1/Tri12-like"/>
</dbReference>